<name>A0A0N1IQJ0_PAPXU</name>
<sequence length="64" mass="6702">MRLIHTIVLLLGCPLGTRSAGVTLSKFICGLLGGSSFLAASQYSNVYCGRLHGRGSTCTARDIS</sequence>
<organism evidence="2 3">
    <name type="scientific">Papilio xuthus</name>
    <name type="common">Asian swallowtail butterfly</name>
    <dbReference type="NCBI Taxonomy" id="66420"/>
    <lineage>
        <taxon>Eukaryota</taxon>
        <taxon>Metazoa</taxon>
        <taxon>Ecdysozoa</taxon>
        <taxon>Arthropoda</taxon>
        <taxon>Hexapoda</taxon>
        <taxon>Insecta</taxon>
        <taxon>Pterygota</taxon>
        <taxon>Neoptera</taxon>
        <taxon>Endopterygota</taxon>
        <taxon>Lepidoptera</taxon>
        <taxon>Glossata</taxon>
        <taxon>Ditrysia</taxon>
        <taxon>Papilionoidea</taxon>
        <taxon>Papilionidae</taxon>
        <taxon>Papilioninae</taxon>
        <taxon>Papilio</taxon>
    </lineage>
</organism>
<proteinExistence type="predicted"/>
<dbReference type="AlphaFoldDB" id="A0A0N1IQJ0"/>
<reference evidence="2 3" key="1">
    <citation type="journal article" date="2015" name="Nat. Commun.">
        <title>Outbred genome sequencing and CRISPR/Cas9 gene editing in butterflies.</title>
        <authorList>
            <person name="Li X."/>
            <person name="Fan D."/>
            <person name="Zhang W."/>
            <person name="Liu G."/>
            <person name="Zhang L."/>
            <person name="Zhao L."/>
            <person name="Fang X."/>
            <person name="Chen L."/>
            <person name="Dong Y."/>
            <person name="Chen Y."/>
            <person name="Ding Y."/>
            <person name="Zhao R."/>
            <person name="Feng M."/>
            <person name="Zhu Y."/>
            <person name="Feng Y."/>
            <person name="Jiang X."/>
            <person name="Zhu D."/>
            <person name="Xiang H."/>
            <person name="Feng X."/>
            <person name="Li S."/>
            <person name="Wang J."/>
            <person name="Zhang G."/>
            <person name="Kronforst M.R."/>
            <person name="Wang W."/>
        </authorList>
    </citation>
    <scope>NUCLEOTIDE SEQUENCE [LARGE SCALE GENOMIC DNA]</scope>
    <source>
        <strain evidence="2">Ya'a_city_454_Px</strain>
        <tissue evidence="2">Whole body</tissue>
    </source>
</reference>
<feature type="signal peptide" evidence="1">
    <location>
        <begin position="1"/>
        <end position="19"/>
    </location>
</feature>
<evidence type="ECO:0008006" key="4">
    <source>
        <dbReference type="Google" id="ProtNLM"/>
    </source>
</evidence>
<comment type="caution">
    <text evidence="2">The sequence shown here is derived from an EMBL/GenBank/DDBJ whole genome shotgun (WGS) entry which is preliminary data.</text>
</comment>
<keyword evidence="1" id="KW-0732">Signal</keyword>
<keyword evidence="3" id="KW-1185">Reference proteome</keyword>
<accession>A0A0N1IQJ0</accession>
<protein>
    <recommendedName>
        <fullName evidence="4">Secreted protein</fullName>
    </recommendedName>
</protein>
<dbReference type="EMBL" id="LADI01006439">
    <property type="protein sequence ID" value="KPJ20629.1"/>
    <property type="molecule type" value="Genomic_DNA"/>
</dbReference>
<evidence type="ECO:0000313" key="2">
    <source>
        <dbReference type="EMBL" id="KPJ20629.1"/>
    </source>
</evidence>
<evidence type="ECO:0000313" key="3">
    <source>
        <dbReference type="Proteomes" id="UP000053268"/>
    </source>
</evidence>
<feature type="chain" id="PRO_5005874110" description="Secreted protein" evidence="1">
    <location>
        <begin position="20"/>
        <end position="64"/>
    </location>
</feature>
<evidence type="ECO:0000256" key="1">
    <source>
        <dbReference type="SAM" id="SignalP"/>
    </source>
</evidence>
<gene>
    <name evidence="2" type="ORF">RR46_01062</name>
</gene>
<dbReference type="Proteomes" id="UP000053268">
    <property type="component" value="Unassembled WGS sequence"/>
</dbReference>